<proteinExistence type="predicted"/>
<evidence type="ECO:0000313" key="2">
    <source>
        <dbReference type="EMBL" id="CAE2296348.1"/>
    </source>
</evidence>
<sequence length="112" mass="12806">MEAELYSLSMATYDIIYLHNLLSELQIPSLTPARVFVDNTAVIQFSQGSSHQTRSKHFNMPFHYVKEVQTSVIEIFHFRICLRRSIFVYLLDASVIKLHNPSALAFLLTGSS</sequence>
<dbReference type="CDD" id="cd09272">
    <property type="entry name" value="RNase_HI_RT_Ty1"/>
    <property type="match status" value="1"/>
</dbReference>
<gene>
    <name evidence="1" type="ORF">GTHE00462_LOCUS13637</name>
    <name evidence="2" type="ORF">GTHE00462_LOCUS13638</name>
</gene>
<reference evidence="1" key="1">
    <citation type="submission" date="2021-01" db="EMBL/GenBank/DDBJ databases">
        <authorList>
            <person name="Corre E."/>
            <person name="Pelletier E."/>
            <person name="Niang G."/>
            <person name="Scheremetjew M."/>
            <person name="Finn R."/>
            <person name="Kale V."/>
            <person name="Holt S."/>
            <person name="Cochrane G."/>
            <person name="Meng A."/>
            <person name="Brown T."/>
            <person name="Cohen L."/>
        </authorList>
    </citation>
    <scope>NUCLEOTIDE SEQUENCE</scope>
    <source>
        <strain evidence="1">CCMP 2712</strain>
    </source>
</reference>
<dbReference type="EMBL" id="HBKN01017296">
    <property type="protein sequence ID" value="CAE2296348.1"/>
    <property type="molecule type" value="Transcribed_RNA"/>
</dbReference>
<evidence type="ECO:0008006" key="3">
    <source>
        <dbReference type="Google" id="ProtNLM"/>
    </source>
</evidence>
<accession>A0A6U5ZED6</accession>
<protein>
    <recommendedName>
        <fullName evidence="3">Reverse transcriptase Ty1/copia-type domain-containing protein</fullName>
    </recommendedName>
</protein>
<dbReference type="AlphaFoldDB" id="A0A6U5ZED6"/>
<name>A0A6U5ZED6_GUITH</name>
<organism evidence="1">
    <name type="scientific">Guillardia theta</name>
    <name type="common">Cryptophyte</name>
    <name type="synonym">Cryptomonas phi</name>
    <dbReference type="NCBI Taxonomy" id="55529"/>
    <lineage>
        <taxon>Eukaryota</taxon>
        <taxon>Cryptophyceae</taxon>
        <taxon>Pyrenomonadales</taxon>
        <taxon>Geminigeraceae</taxon>
        <taxon>Guillardia</taxon>
    </lineage>
</organism>
<dbReference type="EMBL" id="HBKN01017295">
    <property type="protein sequence ID" value="CAE2296346.1"/>
    <property type="molecule type" value="Transcribed_RNA"/>
</dbReference>
<evidence type="ECO:0000313" key="1">
    <source>
        <dbReference type="EMBL" id="CAE2296346.1"/>
    </source>
</evidence>